<keyword evidence="3" id="KW-1185">Reference proteome</keyword>
<feature type="transmembrane region" description="Helical" evidence="1">
    <location>
        <begin position="90"/>
        <end position="107"/>
    </location>
</feature>
<dbReference type="RefSeq" id="WP_011489589.1">
    <property type="nucleotide sequence ID" value="NC_007951.1"/>
</dbReference>
<dbReference type="OrthoDB" id="8585483at2"/>
<sequence>MKTQEVIDFLTPDLSDRLQVGFLTIIVALVLGTAICTHITAKARSWERKWNRGTPDDPSDDLDIEHGSVTDLWQAVSTTPEKLAEVMPSLLLVIGLLGTFLGLGIALNHASSILNQPDALSANGAAKSMNDLVGLLQGLGTKFKTSTWGITGFVLLKFWSECTRFPEKRLTWVIGKVKTELERRKQAEAAAADAKQGALFEQIRSAAAAIAAGVNEQTAQLVRAETVAREHAQTRLDAHIALICEGLERTHTESRATNETMKQFTNGVEGVIRNMSEAAQRMAAGADKVGESAGGLTQTVADFKQQFTAALHRVGEDLGNAIGNMSAQASQTFDRGSRQMENATNEISKALEGLSKDVKQTMSAVQESIGSALEVQKRASIEFTASTKGLDENLSLSTERFEKLSTGLDERLQSVADVSRHINSMGRSLDRTLNGFDEVIGKIAALPDTLEPLAEQGAKQQRLLEPLSALPAHQQAILHELQGLRKIAALMAATERTRTDMSNVE</sequence>
<proteinExistence type="predicted"/>
<dbReference type="eggNOG" id="ENOG50335S9">
    <property type="taxonomic scope" value="Bacteria"/>
</dbReference>
<organism evidence="2 3">
    <name type="scientific">Paraburkholderia xenovorans (strain LB400)</name>
    <dbReference type="NCBI Taxonomy" id="266265"/>
    <lineage>
        <taxon>Bacteria</taxon>
        <taxon>Pseudomonadati</taxon>
        <taxon>Pseudomonadota</taxon>
        <taxon>Betaproteobacteria</taxon>
        <taxon>Burkholderiales</taxon>
        <taxon>Burkholderiaceae</taxon>
        <taxon>Paraburkholderia</taxon>
    </lineage>
</organism>
<dbReference type="EMBL" id="CP000270">
    <property type="protein sequence ID" value="ABE32083.1"/>
    <property type="molecule type" value="Genomic_DNA"/>
</dbReference>
<evidence type="ECO:0008006" key="4">
    <source>
        <dbReference type="Google" id="ProtNLM"/>
    </source>
</evidence>
<protein>
    <recommendedName>
        <fullName evidence="4">Transmembrane protein</fullName>
    </recommendedName>
</protein>
<keyword evidence="1" id="KW-1133">Transmembrane helix</keyword>
<evidence type="ECO:0000313" key="3">
    <source>
        <dbReference type="Proteomes" id="UP000001817"/>
    </source>
</evidence>
<dbReference type="Proteomes" id="UP000001817">
    <property type="component" value="Chromosome 1"/>
</dbReference>
<dbReference type="KEGG" id="bxe:Bxe_A0851"/>
<evidence type="ECO:0000313" key="2">
    <source>
        <dbReference type="EMBL" id="ABE32083.1"/>
    </source>
</evidence>
<keyword evidence="1" id="KW-0812">Transmembrane</keyword>
<evidence type="ECO:0000256" key="1">
    <source>
        <dbReference type="SAM" id="Phobius"/>
    </source>
</evidence>
<dbReference type="AlphaFoldDB" id="Q13V06"/>
<accession>Q13V06</accession>
<feature type="transmembrane region" description="Helical" evidence="1">
    <location>
        <begin position="20"/>
        <end position="41"/>
    </location>
</feature>
<dbReference type="KEGG" id="bxb:DR64_3016"/>
<keyword evidence="1" id="KW-0472">Membrane</keyword>
<name>Q13V06_PARXL</name>
<reference evidence="2 3" key="1">
    <citation type="journal article" date="2006" name="Proc. Natl. Acad. Sci. U.S.A.">
        <title>Burkholderia xenovorans LB400 harbors a multi-replicon, 9.73-Mbp genome shaped for versatility.</title>
        <authorList>
            <person name="Chain P.S."/>
            <person name="Denef V.J."/>
            <person name="Konstantinidis K.T."/>
            <person name="Vergez L.M."/>
            <person name="Agullo L."/>
            <person name="Reyes V.L."/>
            <person name="Hauser L."/>
            <person name="Cordova M."/>
            <person name="Gomez L."/>
            <person name="Gonzalez M."/>
            <person name="Land M."/>
            <person name="Lao V."/>
            <person name="Larimer F."/>
            <person name="LiPuma J.J."/>
            <person name="Mahenthiralingam E."/>
            <person name="Malfatti S.A."/>
            <person name="Marx C.J."/>
            <person name="Parnell J.J."/>
            <person name="Ramette A."/>
            <person name="Richardson P."/>
            <person name="Seeger M."/>
            <person name="Smith D."/>
            <person name="Spilker T."/>
            <person name="Sul W.J."/>
            <person name="Tsoi T.V."/>
            <person name="Ulrich L.E."/>
            <person name="Zhulin I.B."/>
            <person name="Tiedje J.M."/>
        </authorList>
    </citation>
    <scope>NUCLEOTIDE SEQUENCE [LARGE SCALE GENOMIC DNA]</scope>
    <source>
        <strain evidence="2 3">LB400</strain>
    </source>
</reference>
<gene>
    <name evidence="2" type="ORF">Bxe_A0851</name>
</gene>
<dbReference type="Gene3D" id="1.20.120.20">
    <property type="entry name" value="Apolipoprotein"/>
    <property type="match status" value="1"/>
</dbReference>
<dbReference type="SUPFAM" id="SSF58104">
    <property type="entry name" value="Methyl-accepting chemotaxis protein (MCP) signaling domain"/>
    <property type="match status" value="1"/>
</dbReference>
<dbReference type="STRING" id="266265.Bxe_A0851"/>